<feature type="non-terminal residue" evidence="6">
    <location>
        <position position="1"/>
    </location>
</feature>
<evidence type="ECO:0000313" key="6">
    <source>
        <dbReference type="EMBL" id="OAD21808.1"/>
    </source>
</evidence>
<dbReference type="InterPro" id="IPR004846">
    <property type="entry name" value="T2SS/T3SS_dom"/>
</dbReference>
<keyword evidence="7" id="KW-1185">Reference proteome</keyword>
<evidence type="ECO:0000256" key="4">
    <source>
        <dbReference type="RuleBase" id="RU004003"/>
    </source>
</evidence>
<dbReference type="InterPro" id="IPR001775">
    <property type="entry name" value="GspD/PilQ"/>
</dbReference>
<dbReference type="Proteomes" id="UP000076962">
    <property type="component" value="Unassembled WGS sequence"/>
</dbReference>
<dbReference type="InterPro" id="IPR050810">
    <property type="entry name" value="Bact_Secretion_Sys_Channel"/>
</dbReference>
<comment type="similarity">
    <text evidence="4">Belongs to the bacterial secretin family.</text>
</comment>
<feature type="domain" description="Type II/III secretion system secretin-like" evidence="5">
    <location>
        <begin position="1"/>
        <end position="63"/>
    </location>
</feature>
<comment type="subcellular location">
    <subcellularLocation>
        <location evidence="1">Membrane</location>
    </subcellularLocation>
</comment>
<name>A0A176S1K1_9GAMM</name>
<evidence type="ECO:0000256" key="1">
    <source>
        <dbReference type="ARBA" id="ARBA00004370"/>
    </source>
</evidence>
<dbReference type="GO" id="GO:0015627">
    <property type="term" value="C:type II protein secretion system complex"/>
    <property type="evidence" value="ECO:0007669"/>
    <property type="project" value="TreeGrafter"/>
</dbReference>
<proteinExistence type="inferred from homology"/>
<evidence type="ECO:0000259" key="5">
    <source>
        <dbReference type="Pfam" id="PF00263"/>
    </source>
</evidence>
<dbReference type="EMBL" id="LUTY01001379">
    <property type="protein sequence ID" value="OAD21808.1"/>
    <property type="molecule type" value="Genomic_DNA"/>
</dbReference>
<protein>
    <submittedName>
        <fullName evidence="6">General secretion pathway protein D</fullName>
    </submittedName>
</protein>
<dbReference type="PRINTS" id="PR00811">
    <property type="entry name" value="BCTERIALGSPD"/>
</dbReference>
<keyword evidence="2" id="KW-0732">Signal</keyword>
<evidence type="ECO:0000256" key="2">
    <source>
        <dbReference type="ARBA" id="ARBA00022729"/>
    </source>
</evidence>
<comment type="caution">
    <text evidence="6">The sequence shown here is derived from an EMBL/GenBank/DDBJ whole genome shotgun (WGS) entry which is preliminary data.</text>
</comment>
<sequence>TTVIVEDGNMVVLGGLIDEDLQQSTQKVPILGDLPLIGGLFRSHSVNKIKRNLMVFLHPVIVRDAATETLISSRKYSYMRAKQLEQKAQGLPLMSTDKIPVLPDLDDFLTVLPGDENLTPAEIEPQLYKTR</sequence>
<dbReference type="AlphaFoldDB" id="A0A176S1K1"/>
<dbReference type="GO" id="GO:0009306">
    <property type="term" value="P:protein secretion"/>
    <property type="evidence" value="ECO:0007669"/>
    <property type="project" value="InterPro"/>
</dbReference>
<accession>A0A176S1K1</accession>
<evidence type="ECO:0000256" key="3">
    <source>
        <dbReference type="ARBA" id="ARBA00023136"/>
    </source>
</evidence>
<gene>
    <name evidence="6" type="ORF">THIOM_002418</name>
</gene>
<dbReference type="PANTHER" id="PTHR30332:SF24">
    <property type="entry name" value="SECRETIN GSPD-RELATED"/>
    <property type="match status" value="1"/>
</dbReference>
<reference evidence="6 7" key="1">
    <citation type="submission" date="2016-05" db="EMBL/GenBank/DDBJ databases">
        <title>Single-cell genome of chain-forming Candidatus Thiomargarita nelsonii and comparison to other large sulfur-oxidizing bacteria.</title>
        <authorList>
            <person name="Winkel M."/>
            <person name="Salman V."/>
            <person name="Woyke T."/>
            <person name="Schulz-Vogt H."/>
            <person name="Richter M."/>
            <person name="Flood B."/>
            <person name="Bailey J."/>
            <person name="Amann R."/>
            <person name="Mussmann M."/>
        </authorList>
    </citation>
    <scope>NUCLEOTIDE SEQUENCE [LARGE SCALE GENOMIC DNA]</scope>
    <source>
        <strain evidence="6 7">THI036</strain>
    </source>
</reference>
<dbReference type="GO" id="GO:0016020">
    <property type="term" value="C:membrane"/>
    <property type="evidence" value="ECO:0007669"/>
    <property type="project" value="UniProtKB-SubCell"/>
</dbReference>
<organism evidence="6 7">
    <name type="scientific">Candidatus Thiomargarita nelsonii</name>
    <dbReference type="NCBI Taxonomy" id="1003181"/>
    <lineage>
        <taxon>Bacteria</taxon>
        <taxon>Pseudomonadati</taxon>
        <taxon>Pseudomonadota</taxon>
        <taxon>Gammaproteobacteria</taxon>
        <taxon>Thiotrichales</taxon>
        <taxon>Thiotrichaceae</taxon>
        <taxon>Thiomargarita</taxon>
    </lineage>
</organism>
<evidence type="ECO:0000313" key="7">
    <source>
        <dbReference type="Proteomes" id="UP000076962"/>
    </source>
</evidence>
<dbReference type="Pfam" id="PF00263">
    <property type="entry name" value="Secretin"/>
    <property type="match status" value="1"/>
</dbReference>
<dbReference type="PATRIC" id="fig|1003181.4.peg.3322"/>
<keyword evidence="3" id="KW-0472">Membrane</keyword>
<dbReference type="PANTHER" id="PTHR30332">
    <property type="entry name" value="PROBABLE GENERAL SECRETION PATHWAY PROTEIN D"/>
    <property type="match status" value="1"/>
</dbReference>